<evidence type="ECO:0000313" key="2">
    <source>
        <dbReference type="Proteomes" id="UP000757435"/>
    </source>
</evidence>
<dbReference type="AlphaFoldDB" id="A0A951ULR8"/>
<dbReference type="GO" id="GO:0016757">
    <property type="term" value="F:glycosyltransferase activity"/>
    <property type="evidence" value="ECO:0007669"/>
    <property type="project" value="UniProtKB-KW"/>
</dbReference>
<dbReference type="Proteomes" id="UP000757435">
    <property type="component" value="Unassembled WGS sequence"/>
</dbReference>
<protein>
    <submittedName>
        <fullName evidence="1">Nicotinate phosphoribosyltransferase</fullName>
    </submittedName>
</protein>
<name>A0A951ULR8_9CYAN</name>
<proteinExistence type="predicted"/>
<comment type="caution">
    <text evidence="1">The sequence shown here is derived from an EMBL/GenBank/DDBJ whole genome shotgun (WGS) entry which is preliminary data.</text>
</comment>
<keyword evidence="1" id="KW-0808">Transferase</keyword>
<evidence type="ECO:0000313" key="1">
    <source>
        <dbReference type="EMBL" id="MBW4658432.1"/>
    </source>
</evidence>
<sequence length="55" mass="6283">MGIFRSIKNAILYVSEGAFRLFSRDQDEYPKTGVQPFKGEPLSEWVADSSDRKSK</sequence>
<dbReference type="EMBL" id="JAHHHD010000005">
    <property type="protein sequence ID" value="MBW4658432.1"/>
    <property type="molecule type" value="Genomic_DNA"/>
</dbReference>
<keyword evidence="1" id="KW-0328">Glycosyltransferase</keyword>
<reference evidence="1" key="1">
    <citation type="submission" date="2021-05" db="EMBL/GenBank/DDBJ databases">
        <authorList>
            <person name="Pietrasiak N."/>
            <person name="Ward R."/>
            <person name="Stajich J.E."/>
            <person name="Kurbessoian T."/>
        </authorList>
    </citation>
    <scope>NUCLEOTIDE SEQUENCE</scope>
    <source>
        <strain evidence="1">UHER 2000/2452</strain>
    </source>
</reference>
<organism evidence="1 2">
    <name type="scientific">Drouetiella hepatica Uher 2000/2452</name>
    <dbReference type="NCBI Taxonomy" id="904376"/>
    <lineage>
        <taxon>Bacteria</taxon>
        <taxon>Bacillati</taxon>
        <taxon>Cyanobacteriota</taxon>
        <taxon>Cyanophyceae</taxon>
        <taxon>Oculatellales</taxon>
        <taxon>Oculatellaceae</taxon>
        <taxon>Drouetiella</taxon>
    </lineage>
</organism>
<gene>
    <name evidence="1" type="ORF">KME15_07145</name>
</gene>
<reference evidence="1" key="2">
    <citation type="journal article" date="2022" name="Microbiol. Resour. Announc.">
        <title>Metagenome Sequencing to Explore Phylogenomics of Terrestrial Cyanobacteria.</title>
        <authorList>
            <person name="Ward R.D."/>
            <person name="Stajich J.E."/>
            <person name="Johansen J.R."/>
            <person name="Huntemann M."/>
            <person name="Clum A."/>
            <person name="Foster B."/>
            <person name="Foster B."/>
            <person name="Roux S."/>
            <person name="Palaniappan K."/>
            <person name="Varghese N."/>
            <person name="Mukherjee S."/>
            <person name="Reddy T.B.K."/>
            <person name="Daum C."/>
            <person name="Copeland A."/>
            <person name="Chen I.A."/>
            <person name="Ivanova N.N."/>
            <person name="Kyrpides N.C."/>
            <person name="Shapiro N."/>
            <person name="Eloe-Fadrosh E.A."/>
            <person name="Pietrasiak N."/>
        </authorList>
    </citation>
    <scope>NUCLEOTIDE SEQUENCE</scope>
    <source>
        <strain evidence="1">UHER 2000/2452</strain>
    </source>
</reference>
<accession>A0A951ULR8</accession>